<dbReference type="EMBL" id="KV417684">
    <property type="protein sequence ID" value="KZP10198.1"/>
    <property type="molecule type" value="Genomic_DNA"/>
</dbReference>
<accession>A0A165Z3T8</accession>
<feature type="domain" description="Ribonuclease H1 N-terminal" evidence="2">
    <location>
        <begin position="438"/>
        <end position="478"/>
    </location>
</feature>
<reference evidence="3 4" key="1">
    <citation type="journal article" date="2016" name="Mol. Biol. Evol.">
        <title>Comparative Genomics of Early-Diverging Mushroom-Forming Fungi Provides Insights into the Origins of Lignocellulose Decay Capabilities.</title>
        <authorList>
            <person name="Nagy L.G."/>
            <person name="Riley R."/>
            <person name="Tritt A."/>
            <person name="Adam C."/>
            <person name="Daum C."/>
            <person name="Floudas D."/>
            <person name="Sun H."/>
            <person name="Yadav J.S."/>
            <person name="Pangilinan J."/>
            <person name="Larsson K.H."/>
            <person name="Matsuura K."/>
            <person name="Barry K."/>
            <person name="Labutti K."/>
            <person name="Kuo R."/>
            <person name="Ohm R.A."/>
            <person name="Bhattacharya S.S."/>
            <person name="Shirouzu T."/>
            <person name="Yoshinaga Y."/>
            <person name="Martin F.M."/>
            <person name="Grigoriev I.V."/>
            <person name="Hibbett D.S."/>
        </authorList>
    </citation>
    <scope>NUCLEOTIDE SEQUENCE [LARGE SCALE GENOMIC DNA]</scope>
    <source>
        <strain evidence="3 4">CBS 109695</strain>
    </source>
</reference>
<name>A0A165Z3T8_9AGAM</name>
<dbReference type="InterPro" id="IPR009027">
    <property type="entry name" value="Ribosomal_bL9/RNase_H1_N"/>
</dbReference>
<dbReference type="InterPro" id="IPR011320">
    <property type="entry name" value="RNase_H1_N"/>
</dbReference>
<dbReference type="Gene3D" id="3.40.970.10">
    <property type="entry name" value="Ribonuclease H1, N-terminal domain"/>
    <property type="match status" value="2"/>
</dbReference>
<evidence type="ECO:0000313" key="4">
    <source>
        <dbReference type="Proteomes" id="UP000076532"/>
    </source>
</evidence>
<feature type="domain" description="Ribonuclease H1 N-terminal" evidence="2">
    <location>
        <begin position="347"/>
        <end position="387"/>
    </location>
</feature>
<keyword evidence="1" id="KW-0175">Coiled coil</keyword>
<dbReference type="AlphaFoldDB" id="A0A165Z3T8"/>
<dbReference type="InterPro" id="IPR037056">
    <property type="entry name" value="RNase_H1_N_sf"/>
</dbReference>
<sequence>MSSSQRLMYPDALTQNTDLRNILDAFNGLRIDSPRRSSVPIPLSPATDSSITITDESSLIFTDSDGDISEDEYWADQEPAESEAYRSDVHRSVNRVQQQSRQALLHQAAGEFFDRRSSHATRVIESTSRHVEEEYRKQFNLDDRAQAERAQAERAQAERVQAQAERVQDERILAQRAQADERVQAKRDQAERAEAERVQAELVQAKRVQAERAEAQRVRAEHVQAERVQAERAQAQRVRAERVQAERVQAERAQAERVRAERVRAERVRVERAQTERADGERHYVVSAGREAGPMDSWHRAAHSSQGHPNGLVRRVNTPPPINTPPPVNATPQKGRGLRNNRTKRAWVVFEGTEPGVYDSWEDAKVRVINVPRCVHEGYERRLEAETAYVLAYGMGLVRSLPRRGESIIPPAPSAPTPAAVLAAFLAADDGFLGPTWHVVFKGRSPGVYPAWCFAASQTQGVANSVYQKYPTRADAQRAFDAATEAEIAFMYYCAPAKIGNTEVECDVTWYPGVWHKRV</sequence>
<keyword evidence="4" id="KW-1185">Reference proteome</keyword>
<protein>
    <recommendedName>
        <fullName evidence="2">Ribonuclease H1 N-terminal domain-containing protein</fullName>
    </recommendedName>
</protein>
<dbReference type="SUPFAM" id="SSF55658">
    <property type="entry name" value="L9 N-domain-like"/>
    <property type="match status" value="2"/>
</dbReference>
<evidence type="ECO:0000256" key="1">
    <source>
        <dbReference type="SAM" id="Coils"/>
    </source>
</evidence>
<dbReference type="STRING" id="436010.A0A165Z3T8"/>
<evidence type="ECO:0000259" key="2">
    <source>
        <dbReference type="Pfam" id="PF01693"/>
    </source>
</evidence>
<organism evidence="3 4">
    <name type="scientific">Athelia psychrophila</name>
    <dbReference type="NCBI Taxonomy" id="1759441"/>
    <lineage>
        <taxon>Eukaryota</taxon>
        <taxon>Fungi</taxon>
        <taxon>Dikarya</taxon>
        <taxon>Basidiomycota</taxon>
        <taxon>Agaricomycotina</taxon>
        <taxon>Agaricomycetes</taxon>
        <taxon>Agaricomycetidae</taxon>
        <taxon>Atheliales</taxon>
        <taxon>Atheliaceae</taxon>
        <taxon>Athelia</taxon>
    </lineage>
</organism>
<evidence type="ECO:0000313" key="3">
    <source>
        <dbReference type="EMBL" id="KZP10198.1"/>
    </source>
</evidence>
<dbReference type="Proteomes" id="UP000076532">
    <property type="component" value="Unassembled WGS sequence"/>
</dbReference>
<feature type="coiled-coil region" evidence="1">
    <location>
        <begin position="140"/>
        <end position="268"/>
    </location>
</feature>
<dbReference type="OrthoDB" id="3254429at2759"/>
<dbReference type="Pfam" id="PF01693">
    <property type="entry name" value="Cauli_VI"/>
    <property type="match status" value="2"/>
</dbReference>
<gene>
    <name evidence="3" type="ORF">FIBSPDRAFT_899896</name>
</gene>
<proteinExistence type="predicted"/>